<reference evidence="15 16" key="1">
    <citation type="journal article" date="2019" name="Int. J. Syst. Evol. Microbiol.">
        <title>The Global Catalogue of Microorganisms (GCM) 10K type strain sequencing project: providing services to taxonomists for standard genome sequencing and annotation.</title>
        <authorList>
            <consortium name="The Broad Institute Genomics Platform"/>
            <consortium name="The Broad Institute Genome Sequencing Center for Infectious Disease"/>
            <person name="Wu L."/>
            <person name="Ma J."/>
        </authorList>
    </citation>
    <scope>NUCLEOTIDE SEQUENCE [LARGE SCALE GENOMIC DNA]</scope>
    <source>
        <strain evidence="15 16">JCM 14368</strain>
    </source>
</reference>
<dbReference type="InterPro" id="IPR036266">
    <property type="entry name" value="SecA_Wing/Scaffold_sf"/>
</dbReference>
<feature type="binding site" evidence="11">
    <location>
        <begin position="103"/>
        <end position="107"/>
    </location>
    <ligand>
        <name>ATP</name>
        <dbReference type="ChEBI" id="CHEBI:30616"/>
    </ligand>
</feature>
<feature type="binding site" evidence="11">
    <location>
        <position position="85"/>
    </location>
    <ligand>
        <name>ATP</name>
        <dbReference type="ChEBI" id="CHEBI:30616"/>
    </ligand>
</feature>
<dbReference type="HAMAP" id="MF_01382">
    <property type="entry name" value="SecA"/>
    <property type="match status" value="1"/>
</dbReference>
<dbReference type="InterPro" id="IPR011116">
    <property type="entry name" value="SecA_Wing/Scaffold"/>
</dbReference>
<dbReference type="CDD" id="cd17928">
    <property type="entry name" value="DEXDc_SecA"/>
    <property type="match status" value="1"/>
</dbReference>
<proteinExistence type="inferred from homology"/>
<dbReference type="SMART" id="SM00957">
    <property type="entry name" value="SecA_DEAD"/>
    <property type="match status" value="1"/>
</dbReference>
<evidence type="ECO:0000256" key="5">
    <source>
        <dbReference type="ARBA" id="ARBA00022741"/>
    </source>
</evidence>
<dbReference type="InterPro" id="IPR011130">
    <property type="entry name" value="SecA_preprotein_X-link_dom"/>
</dbReference>
<comment type="function">
    <text evidence="11">Part of the Sec protein translocase complex. Interacts with the SecYEG preprotein conducting channel. Has a central role in coupling the hydrolysis of ATP to the transfer of proteins into and across the cell membrane, serving as an ATP-driven molecular motor driving the stepwise translocation of polypeptide chains across the membrane.</text>
</comment>
<organism evidence="15 16">
    <name type="scientific">Deinococcus depolymerans</name>
    <dbReference type="NCBI Taxonomy" id="392408"/>
    <lineage>
        <taxon>Bacteria</taxon>
        <taxon>Thermotogati</taxon>
        <taxon>Deinococcota</taxon>
        <taxon>Deinococci</taxon>
        <taxon>Deinococcales</taxon>
        <taxon>Deinococcaceae</taxon>
        <taxon>Deinococcus</taxon>
    </lineage>
</organism>
<dbReference type="InterPro" id="IPR036670">
    <property type="entry name" value="SecA_X-link_sf"/>
</dbReference>
<evidence type="ECO:0000259" key="14">
    <source>
        <dbReference type="PROSITE" id="PS51196"/>
    </source>
</evidence>
<comment type="subunit">
    <text evidence="11">Monomer and homodimer. Part of the essential Sec protein translocation apparatus which comprises SecA, SecYEG and auxiliary proteins SecDF. Other proteins may also be involved.</text>
</comment>
<keyword evidence="9 11" id="KW-0811">Translocation</keyword>
<comment type="caution">
    <text evidence="15">The sequence shown here is derived from an EMBL/GenBank/DDBJ whole genome shotgun (WGS) entry which is preliminary data.</text>
</comment>
<dbReference type="PANTHER" id="PTHR30612">
    <property type="entry name" value="SECA INNER MEMBRANE COMPONENT OF SEC PROTEIN SECRETION SYSTEM"/>
    <property type="match status" value="1"/>
</dbReference>
<dbReference type="InterPro" id="IPR000185">
    <property type="entry name" value="SecA"/>
</dbReference>
<evidence type="ECO:0000313" key="16">
    <source>
        <dbReference type="Proteomes" id="UP001500191"/>
    </source>
</evidence>
<accession>A0ABN1BUE6</accession>
<evidence type="ECO:0000259" key="13">
    <source>
        <dbReference type="PROSITE" id="PS51192"/>
    </source>
</evidence>
<dbReference type="CDD" id="cd18803">
    <property type="entry name" value="SF2_C_secA"/>
    <property type="match status" value="1"/>
</dbReference>
<keyword evidence="10 11" id="KW-0472">Membrane</keyword>
<dbReference type="PRINTS" id="PR00906">
    <property type="entry name" value="SECA"/>
</dbReference>
<dbReference type="PANTHER" id="PTHR30612:SF0">
    <property type="entry name" value="CHLOROPLAST PROTEIN-TRANSPORTING ATPASE"/>
    <property type="match status" value="1"/>
</dbReference>
<keyword evidence="8 11" id="KW-1278">Translocase</keyword>
<dbReference type="Pfam" id="PF07516">
    <property type="entry name" value="SecA_SW"/>
    <property type="match status" value="1"/>
</dbReference>
<keyword evidence="4 11" id="KW-1003">Cell membrane</keyword>
<dbReference type="Pfam" id="PF01043">
    <property type="entry name" value="SecA_PP_bind"/>
    <property type="match status" value="1"/>
</dbReference>
<evidence type="ECO:0000256" key="1">
    <source>
        <dbReference type="ARBA" id="ARBA00004170"/>
    </source>
</evidence>
<dbReference type="InterPro" id="IPR027417">
    <property type="entry name" value="P-loop_NTPase"/>
</dbReference>
<dbReference type="Gene3D" id="3.40.50.300">
    <property type="entry name" value="P-loop containing nucleotide triphosphate hydrolases"/>
    <property type="match status" value="2"/>
</dbReference>
<evidence type="ECO:0000256" key="2">
    <source>
        <dbReference type="ARBA" id="ARBA00007650"/>
    </source>
</evidence>
<evidence type="ECO:0000256" key="9">
    <source>
        <dbReference type="ARBA" id="ARBA00023010"/>
    </source>
</evidence>
<dbReference type="InterPro" id="IPR011115">
    <property type="entry name" value="SecA_DEAD"/>
</dbReference>
<feature type="binding site" evidence="11">
    <location>
        <position position="508"/>
    </location>
    <ligand>
        <name>ATP</name>
        <dbReference type="ChEBI" id="CHEBI:30616"/>
    </ligand>
</feature>
<dbReference type="PROSITE" id="PS01312">
    <property type="entry name" value="SECA"/>
    <property type="match status" value="1"/>
</dbReference>
<dbReference type="Gene3D" id="1.10.3060.10">
    <property type="entry name" value="Helical scaffold and wing domains of SecA"/>
    <property type="match status" value="1"/>
</dbReference>
<dbReference type="SMART" id="SM00958">
    <property type="entry name" value="SecA_PP_bind"/>
    <property type="match status" value="1"/>
</dbReference>
<keyword evidence="16" id="KW-1185">Reference proteome</keyword>
<evidence type="ECO:0000256" key="3">
    <source>
        <dbReference type="ARBA" id="ARBA00022448"/>
    </source>
</evidence>
<dbReference type="PROSITE" id="PS51196">
    <property type="entry name" value="SECA_MOTOR_DEAD"/>
    <property type="match status" value="1"/>
</dbReference>
<dbReference type="InterPro" id="IPR014001">
    <property type="entry name" value="Helicase_ATP-bd"/>
</dbReference>
<evidence type="ECO:0000256" key="10">
    <source>
        <dbReference type="ARBA" id="ARBA00023136"/>
    </source>
</evidence>
<dbReference type="NCBIfam" id="NF009538">
    <property type="entry name" value="PRK12904.1"/>
    <property type="match status" value="1"/>
</dbReference>
<dbReference type="InterPro" id="IPR020937">
    <property type="entry name" value="SecA_CS"/>
</dbReference>
<keyword evidence="11" id="KW-0963">Cytoplasm</keyword>
<dbReference type="Pfam" id="PF21090">
    <property type="entry name" value="P-loop_SecA"/>
    <property type="match status" value="1"/>
</dbReference>
<evidence type="ECO:0000256" key="12">
    <source>
        <dbReference type="RuleBase" id="RU003874"/>
    </source>
</evidence>
<keyword evidence="6 11" id="KW-0067">ATP-binding</keyword>
<dbReference type="InterPro" id="IPR044722">
    <property type="entry name" value="SecA_SF2_C"/>
</dbReference>
<keyword evidence="7 11" id="KW-0653">Protein transport</keyword>
<keyword evidence="3 11" id="KW-0813">Transport</keyword>
<dbReference type="SUPFAM" id="SSF81886">
    <property type="entry name" value="Helical scaffold and wing domains of SecA"/>
    <property type="match status" value="1"/>
</dbReference>
<dbReference type="RefSeq" id="WP_343757095.1">
    <property type="nucleotide sequence ID" value="NZ_BAAADB010000008.1"/>
</dbReference>
<dbReference type="Proteomes" id="UP001500191">
    <property type="component" value="Unassembled WGS sequence"/>
</dbReference>
<dbReference type="Gene3D" id="3.90.1440.10">
    <property type="entry name" value="SecA, preprotein cross-linking domain"/>
    <property type="match status" value="1"/>
</dbReference>
<evidence type="ECO:0000256" key="11">
    <source>
        <dbReference type="HAMAP-Rule" id="MF_01382"/>
    </source>
</evidence>
<evidence type="ECO:0000313" key="15">
    <source>
        <dbReference type="EMBL" id="GAA0505524.1"/>
    </source>
</evidence>
<evidence type="ECO:0000256" key="6">
    <source>
        <dbReference type="ARBA" id="ARBA00022840"/>
    </source>
</evidence>
<evidence type="ECO:0000256" key="7">
    <source>
        <dbReference type="ARBA" id="ARBA00022927"/>
    </source>
</evidence>
<dbReference type="SUPFAM" id="SSF52540">
    <property type="entry name" value="P-loop containing nucleoside triphosphate hydrolases"/>
    <property type="match status" value="2"/>
</dbReference>
<comment type="catalytic activity">
    <reaction evidence="11">
        <text>ATP + H2O + cellular proteinSide 1 = ADP + phosphate + cellular proteinSide 2.</text>
        <dbReference type="EC" id="7.4.2.8"/>
    </reaction>
</comment>
<protein>
    <recommendedName>
        <fullName evidence="11 12">Protein translocase subunit SecA</fullName>
        <ecNumber evidence="11">7.4.2.8</ecNumber>
    </recommendedName>
</protein>
<dbReference type="NCBIfam" id="TIGR00963">
    <property type="entry name" value="secA"/>
    <property type="match status" value="1"/>
</dbReference>
<feature type="domain" description="Helicase ATP-binding" evidence="13">
    <location>
        <begin position="87"/>
        <end position="248"/>
    </location>
</feature>
<keyword evidence="5 11" id="KW-0547">Nucleotide-binding</keyword>
<comment type="subcellular location">
    <subcellularLocation>
        <location evidence="11">Cell membrane</location>
        <topology evidence="11">Peripheral membrane protein</topology>
        <orientation evidence="11">Cytoplasmic side</orientation>
    </subcellularLocation>
    <subcellularLocation>
        <location evidence="11">Cytoplasm</location>
    </subcellularLocation>
    <subcellularLocation>
        <location evidence="1">Membrane</location>
        <topology evidence="1">Peripheral membrane protein</topology>
    </subcellularLocation>
    <text evidence="11">Distribution is 50-50.</text>
</comment>
<dbReference type="EC" id="7.4.2.8" evidence="11"/>
<dbReference type="EMBL" id="BAAADB010000008">
    <property type="protein sequence ID" value="GAA0505524.1"/>
    <property type="molecule type" value="Genomic_DNA"/>
</dbReference>
<gene>
    <name evidence="11 15" type="primary">secA</name>
    <name evidence="15" type="ORF">GCM10008937_11780</name>
</gene>
<feature type="domain" description="SecA family profile" evidence="14">
    <location>
        <begin position="2"/>
        <end position="653"/>
    </location>
</feature>
<dbReference type="SUPFAM" id="SSF81767">
    <property type="entry name" value="Pre-protein crosslinking domain of SecA"/>
    <property type="match status" value="1"/>
</dbReference>
<name>A0ABN1BUE6_9DEIO</name>
<dbReference type="InterPro" id="IPR014018">
    <property type="entry name" value="SecA_motor_DEAD"/>
</dbReference>
<evidence type="ECO:0000256" key="8">
    <source>
        <dbReference type="ARBA" id="ARBA00022967"/>
    </source>
</evidence>
<sequence>MFRVLNKLFDNNQRDVAQIVKTIVQPVNALEEETMKVEDLAAAFMDLRRRVQEGGETLDDVVIPAFALIREAGRRSIGKRHYDVQLIGGYALHKGRIAEMRTGEGKTLVATLALALNALEGRGAHLVTSNDYLARVGMEEMSLLYRTLGLTVGLASRELQPAQKQAAYACDITYVTNSELGFDYLRDNMAQSREALSLRAEHPLNFAIVDEVDSILIDEARTPLIISGAAEKATDLYYVYAKLIRRLQKGEPAEPGVRTEPTGDYTIDEKAKQVHLTEGGISKIERLLSLSDLYSPENMDKAHMITQAIRARELYQREKDYIVNAEGEVVIVDEFTGRSMPGRRYGEGLHQAIEAKEGVKIENENQTLATITYQNFFRLYNKFSGMTGTAKTEEKEFLDIYGSDVLVIPTNKPILRKDAEDLVYRTRLGKYNAVVQEVAEMHATGRPVLIGTASIVTSEQLSGLLTQAGVKHSVLNAKFEAQEASIIAQAGRSGTVTIATNMAGRGTDIMLGGNAEFILGEAIEQNFGISRFTPEAEAFIKAVSRQDENAVQAGMQIPGMTEEFARQALQVQADILADRERVKELGGLHIIGTERHESRRIDNQLRGRAGRQGDPGSSRFYVSFEDDLMRLFANDRVIAMMDRLGMDDSQPIEAKMVTGAIEKAQARVEDRNFSTRKQLLEFDNVMSKQRDTIYAQRREVLLGPDSDVEESTEGMIADFVDMQLATHLPADANHETWDIDGLRAAVLDAIPQLDAFDFEALRSMSPADAQDTLLKAVADAHDARREELGETMLISLARYVLLQVVDQHWKEHLHNMDVLRQGIGLRGYGQRDPFTEYKFEATNMFNEMIDNLKTDVTKFIFRMQFGQAG</sequence>
<dbReference type="PROSITE" id="PS51192">
    <property type="entry name" value="HELICASE_ATP_BIND_1"/>
    <property type="match status" value="1"/>
</dbReference>
<dbReference type="Pfam" id="PF07517">
    <property type="entry name" value="SecA_DEAD"/>
    <property type="match status" value="1"/>
</dbReference>
<comment type="similarity">
    <text evidence="2 11 12">Belongs to the SecA family.</text>
</comment>
<evidence type="ECO:0000256" key="4">
    <source>
        <dbReference type="ARBA" id="ARBA00022475"/>
    </source>
</evidence>